<proteinExistence type="predicted"/>
<keyword evidence="2" id="KW-1185">Reference proteome</keyword>
<gene>
    <name evidence="1" type="ORF">M9458_016142</name>
</gene>
<dbReference type="AlphaFoldDB" id="A0ABD0QSM6"/>
<dbReference type="SUPFAM" id="SSF49464">
    <property type="entry name" value="Carboxypeptidase regulatory domain-like"/>
    <property type="match status" value="1"/>
</dbReference>
<dbReference type="Proteomes" id="UP001529510">
    <property type="component" value="Unassembled WGS sequence"/>
</dbReference>
<evidence type="ECO:0000313" key="1">
    <source>
        <dbReference type="EMBL" id="KAL0189043.1"/>
    </source>
</evidence>
<comment type="caution">
    <text evidence="1">The sequence shown here is derived from an EMBL/GenBank/DDBJ whole genome shotgun (WGS) entry which is preliminary data.</text>
</comment>
<name>A0ABD0QSM6_CIRMR</name>
<evidence type="ECO:0008006" key="3">
    <source>
        <dbReference type="Google" id="ProtNLM"/>
    </source>
</evidence>
<dbReference type="EMBL" id="JAMKFB020000007">
    <property type="protein sequence ID" value="KAL0189043.1"/>
    <property type="molecule type" value="Genomic_DNA"/>
</dbReference>
<reference evidence="1 2" key="1">
    <citation type="submission" date="2024-05" db="EMBL/GenBank/DDBJ databases">
        <title>Genome sequencing and assembly of Indian major carp, Cirrhinus mrigala (Hamilton, 1822).</title>
        <authorList>
            <person name="Mohindra V."/>
            <person name="Chowdhury L.M."/>
            <person name="Lal K."/>
            <person name="Jena J.K."/>
        </authorList>
    </citation>
    <scope>NUCLEOTIDE SEQUENCE [LARGE SCALE GENOMIC DNA]</scope>
    <source>
        <strain evidence="1">CM1030</strain>
        <tissue evidence="1">Blood</tissue>
    </source>
</reference>
<accession>A0ABD0QSM6</accession>
<organism evidence="1 2">
    <name type="scientific">Cirrhinus mrigala</name>
    <name type="common">Mrigala</name>
    <dbReference type="NCBI Taxonomy" id="683832"/>
    <lineage>
        <taxon>Eukaryota</taxon>
        <taxon>Metazoa</taxon>
        <taxon>Chordata</taxon>
        <taxon>Craniata</taxon>
        <taxon>Vertebrata</taxon>
        <taxon>Euteleostomi</taxon>
        <taxon>Actinopterygii</taxon>
        <taxon>Neopterygii</taxon>
        <taxon>Teleostei</taxon>
        <taxon>Ostariophysi</taxon>
        <taxon>Cypriniformes</taxon>
        <taxon>Cyprinidae</taxon>
        <taxon>Labeoninae</taxon>
        <taxon>Labeonini</taxon>
        <taxon>Cirrhinus</taxon>
    </lineage>
</organism>
<feature type="non-terminal residue" evidence="1">
    <location>
        <position position="87"/>
    </location>
</feature>
<protein>
    <recommendedName>
        <fullName evidence="3">Carboxypeptidase regulatory-like domain-containing protein</fullName>
    </recommendedName>
</protein>
<dbReference type="InterPro" id="IPR008969">
    <property type="entry name" value="CarboxyPept-like_regulatory"/>
</dbReference>
<evidence type="ECO:0000313" key="2">
    <source>
        <dbReference type="Proteomes" id="UP001529510"/>
    </source>
</evidence>
<sequence length="87" mass="9121">MCLDHTILGSVRSAGGLPAPGAAILRAGSSPKLLTVTDHNGHFQVPGICPDGNTTLMIKLKNHAPHQVAVPPSTERTSIVHLKLERA</sequence>